<evidence type="ECO:0000256" key="1">
    <source>
        <dbReference type="ARBA" id="ARBA00004123"/>
    </source>
</evidence>
<keyword evidence="3" id="KW-0539">Nucleus</keyword>
<dbReference type="InterPro" id="IPR016197">
    <property type="entry name" value="Chromo-like_dom_sf"/>
</dbReference>
<evidence type="ECO:0000256" key="2">
    <source>
        <dbReference type="ARBA" id="ARBA00011353"/>
    </source>
</evidence>
<dbReference type="InterPro" id="IPR023780">
    <property type="entry name" value="Chromo_domain"/>
</dbReference>
<dbReference type="PROSITE" id="PS00598">
    <property type="entry name" value="CHROMO_1"/>
    <property type="match status" value="1"/>
</dbReference>
<dbReference type="Proteomes" id="UP000782241">
    <property type="component" value="Unassembled WGS sequence"/>
</dbReference>
<feature type="region of interest" description="Disordered" evidence="4">
    <location>
        <begin position="1157"/>
        <end position="1186"/>
    </location>
</feature>
<evidence type="ECO:0000313" key="6">
    <source>
        <dbReference type="EMBL" id="KAG5662260.1"/>
    </source>
</evidence>
<comment type="subcellular location">
    <subcellularLocation>
        <location evidence="1">Nucleus</location>
    </subcellularLocation>
</comment>
<dbReference type="InterPro" id="IPR023779">
    <property type="entry name" value="Chromodomain_CS"/>
</dbReference>
<feature type="region of interest" description="Disordered" evidence="4">
    <location>
        <begin position="917"/>
        <end position="938"/>
    </location>
</feature>
<gene>
    <name evidence="6" type="ORF">KAF25_004499</name>
</gene>
<dbReference type="CDD" id="cd18966">
    <property type="entry name" value="chromodomain"/>
    <property type="match status" value="1"/>
</dbReference>
<sequence>MDDSDDESIASTIHTDHDSEEEWQVSDILAAWEVDGSLRYLVKWEGFDLYEATWEPEEHLNDELINGWERAKAEGDFDLFQRIREWKNAWKDKYTERLARHQERNRRRKKKGLKTTPFTYMDDCLAWVNRFPDGDELTGSAVSSPSGTVPDFDMDTGIGQQSQSLPAKRKLSTASLSEDNSTKHSTQNNTTNTHKTASAQASLNATSINHKQASQKQSGSVSKPRSAPTNSLLFSKFSKPTKRPDQRKSQLTARKTQPAQAFTGNVFVGGKERKKRATLAECATDPSKTPKLIRHRYARIIEKAGRDRECAAPIRVPSDLISLNPADRSTNNSNIPSSEIMRNGGHPLSAGDKYAPQDESTEDKTPSKAKLKKSISWGTVEETIISTPEESTVFDKESSLFFRENSVAATDTALTTKTEEPPDEEPIFSLAQASSRSDTWSETTPAPTMHRDKNPLGRTIAADIQFGPGTRETISVDFERHQIQSQNEVPWPDLFENEPILIFTHTCITRDFDSQEKTLVADKLGTGSITSDSNSAGLDLVANWLRCRSLGVLLYRSDICIFIHMPPQQDKLQYSLFCPASHFTTRSLAPIALPEGLDRRDVLPRIMSTLFNRMLGFQYEKLLPETNPMNSSKHTFFLAFPANAGLEAQFLGTWLRSCNPECKILSSFFPGHWRSFLRLEHGVVIVHEEAIWSIRLFPNVKSPLQMTPNFSFWIFSKSLQPLPLYDSLEQPCRIGDVTLQPICGPRKALLVTPSFVVSQPQQAWSFFKWFYKSWHHARDSVRLVVCTDLDTWILGVAAEYEDDRARHKSKSYIRKIEGGIARKEHEVLCKIWGMVRGLMDPLSEDQPALIHAPDSIDGNDEQSLVNWFGWWSIMNLDMYRKFTVVGSNDKAHDRLTRHITRPEFSTSTLGSPDEAYQVKDLKDSSQTPLQETSTAESVRSQPRKKFWLIKGDDATSFKKVLNESENNIHKTWTPVSLLNLPVAYWNPGMADAFSRGFAPYSQCVWHFREAVHGHGHHNTGLALCYTPEGTWSPGETRENLEKSRRPWLVAYRAIEPFKKPWTGTELVIWDPAWKASVRGSGEIYEGDLIEAQRRMIQAVRQKLDTVLELKKIWIGGPDLSPDKLTEPLDVTIHQMQRIMRDVKSGIPAPAWAMIDNGWRLVDPGDGPPRSPSPPSPDPMDIDEPMDTSDVAENALKTVFLPPRGKTMNRPSNSKNRLFQYCFHDKARGNNGKDTEYRFRPTMEWYEQQVEEGRGFEHIRVAAWDVVFERHKIDNPEQDGLQ</sequence>
<evidence type="ECO:0000256" key="4">
    <source>
        <dbReference type="SAM" id="MobiDB-lite"/>
    </source>
</evidence>
<feature type="region of interest" description="Disordered" evidence="4">
    <location>
        <begin position="321"/>
        <end position="372"/>
    </location>
</feature>
<dbReference type="GO" id="GO:0005634">
    <property type="term" value="C:nucleus"/>
    <property type="evidence" value="ECO:0007669"/>
    <property type="project" value="UniProtKB-SubCell"/>
</dbReference>
<feature type="domain" description="Chromo" evidence="5">
    <location>
        <begin position="23"/>
        <end position="60"/>
    </location>
</feature>
<feature type="region of interest" description="Disordered" evidence="4">
    <location>
        <begin position="138"/>
        <end position="262"/>
    </location>
</feature>
<dbReference type="GO" id="GO:0006338">
    <property type="term" value="P:chromatin remodeling"/>
    <property type="evidence" value="ECO:0007669"/>
    <property type="project" value="UniProtKB-ARBA"/>
</dbReference>
<comment type="caution">
    <text evidence="6">The sequence shown here is derived from an EMBL/GenBank/DDBJ whole genome shotgun (WGS) entry which is preliminary data.</text>
</comment>
<feature type="compositionally biased region" description="Polar residues" evidence="4">
    <location>
        <begin position="924"/>
        <end position="938"/>
    </location>
</feature>
<dbReference type="PROSITE" id="PS50013">
    <property type="entry name" value="CHROMO_2"/>
    <property type="match status" value="1"/>
</dbReference>
<dbReference type="EMBL" id="JAGPUO010000006">
    <property type="protein sequence ID" value="KAG5662260.1"/>
    <property type="molecule type" value="Genomic_DNA"/>
</dbReference>
<accession>A0A9P7HAZ3</accession>
<proteinExistence type="predicted"/>
<dbReference type="Gene3D" id="2.40.50.40">
    <property type="match status" value="1"/>
</dbReference>
<reference evidence="6" key="1">
    <citation type="submission" date="2021-04" db="EMBL/GenBank/DDBJ databases">
        <title>Draft genome of Fusarium avenaceum strain F156N33, isolated from an atmospheric sample in Virginia.</title>
        <authorList>
            <person name="Yang S."/>
            <person name="Vinatzer B.A."/>
            <person name="Coleman J."/>
        </authorList>
    </citation>
    <scope>NUCLEOTIDE SEQUENCE</scope>
    <source>
        <strain evidence="6">F156N33</strain>
    </source>
</reference>
<dbReference type="SUPFAM" id="SSF54160">
    <property type="entry name" value="Chromo domain-like"/>
    <property type="match status" value="1"/>
</dbReference>
<dbReference type="SMART" id="SM00298">
    <property type="entry name" value="CHROMO"/>
    <property type="match status" value="1"/>
</dbReference>
<name>A0A9P7HAZ3_9HYPO</name>
<protein>
    <recommendedName>
        <fullName evidence="5">Chromo domain-containing protein</fullName>
    </recommendedName>
</protein>
<evidence type="ECO:0000313" key="7">
    <source>
        <dbReference type="Proteomes" id="UP000782241"/>
    </source>
</evidence>
<feature type="compositionally biased region" description="Polar residues" evidence="4">
    <location>
        <begin position="249"/>
        <end position="262"/>
    </location>
</feature>
<dbReference type="Pfam" id="PF00385">
    <property type="entry name" value="Chromo"/>
    <property type="match status" value="1"/>
</dbReference>
<feature type="compositionally biased region" description="Polar residues" evidence="4">
    <location>
        <begin position="172"/>
        <end position="233"/>
    </location>
</feature>
<feature type="compositionally biased region" description="Polar residues" evidence="4">
    <location>
        <begin position="327"/>
        <end position="337"/>
    </location>
</feature>
<keyword evidence="7" id="KW-1185">Reference proteome</keyword>
<dbReference type="InterPro" id="IPR000953">
    <property type="entry name" value="Chromo/chromo_shadow_dom"/>
</dbReference>
<evidence type="ECO:0000256" key="3">
    <source>
        <dbReference type="ARBA" id="ARBA00023242"/>
    </source>
</evidence>
<comment type="subunit">
    <text evidence="2">Component of the NuA4 histone acetyltransferase complex.</text>
</comment>
<organism evidence="6 7">
    <name type="scientific">Fusarium avenaceum</name>
    <dbReference type="NCBI Taxonomy" id="40199"/>
    <lineage>
        <taxon>Eukaryota</taxon>
        <taxon>Fungi</taxon>
        <taxon>Dikarya</taxon>
        <taxon>Ascomycota</taxon>
        <taxon>Pezizomycotina</taxon>
        <taxon>Sordariomycetes</taxon>
        <taxon>Hypocreomycetidae</taxon>
        <taxon>Hypocreales</taxon>
        <taxon>Nectriaceae</taxon>
        <taxon>Fusarium</taxon>
        <taxon>Fusarium tricinctum species complex</taxon>
    </lineage>
</organism>
<evidence type="ECO:0000259" key="5">
    <source>
        <dbReference type="PROSITE" id="PS50013"/>
    </source>
</evidence>
<feature type="region of interest" description="Disordered" evidence="4">
    <location>
        <begin position="432"/>
        <end position="454"/>
    </location>
</feature>
<feature type="compositionally biased region" description="Polar residues" evidence="4">
    <location>
        <begin position="432"/>
        <end position="446"/>
    </location>
</feature>
<feature type="compositionally biased region" description="Pro residues" evidence="4">
    <location>
        <begin position="1165"/>
        <end position="1177"/>
    </location>
</feature>